<name>A0A9D4I6K1_DREPO</name>
<accession>A0A9D4I6K1</accession>
<organism evidence="2 3">
    <name type="scientific">Dreissena polymorpha</name>
    <name type="common">Zebra mussel</name>
    <name type="synonym">Mytilus polymorpha</name>
    <dbReference type="NCBI Taxonomy" id="45954"/>
    <lineage>
        <taxon>Eukaryota</taxon>
        <taxon>Metazoa</taxon>
        <taxon>Spiralia</taxon>
        <taxon>Lophotrochozoa</taxon>
        <taxon>Mollusca</taxon>
        <taxon>Bivalvia</taxon>
        <taxon>Autobranchia</taxon>
        <taxon>Heteroconchia</taxon>
        <taxon>Euheterodonta</taxon>
        <taxon>Imparidentia</taxon>
        <taxon>Neoheterodontei</taxon>
        <taxon>Myida</taxon>
        <taxon>Dreissenoidea</taxon>
        <taxon>Dreissenidae</taxon>
        <taxon>Dreissena</taxon>
    </lineage>
</organism>
<proteinExistence type="predicted"/>
<evidence type="ECO:0000313" key="2">
    <source>
        <dbReference type="EMBL" id="KAH3751901.1"/>
    </source>
</evidence>
<reference evidence="2" key="1">
    <citation type="journal article" date="2019" name="bioRxiv">
        <title>The Genome of the Zebra Mussel, Dreissena polymorpha: A Resource for Invasive Species Research.</title>
        <authorList>
            <person name="McCartney M.A."/>
            <person name="Auch B."/>
            <person name="Kono T."/>
            <person name="Mallez S."/>
            <person name="Zhang Y."/>
            <person name="Obille A."/>
            <person name="Becker A."/>
            <person name="Abrahante J.E."/>
            <person name="Garbe J."/>
            <person name="Badalamenti J.P."/>
            <person name="Herman A."/>
            <person name="Mangelson H."/>
            <person name="Liachko I."/>
            <person name="Sullivan S."/>
            <person name="Sone E.D."/>
            <person name="Koren S."/>
            <person name="Silverstein K.A.T."/>
            <person name="Beckman K.B."/>
            <person name="Gohl D.M."/>
        </authorList>
    </citation>
    <scope>NUCLEOTIDE SEQUENCE</scope>
    <source>
        <strain evidence="2">Duluth1</strain>
        <tissue evidence="2">Whole animal</tissue>
    </source>
</reference>
<evidence type="ECO:0000259" key="1">
    <source>
        <dbReference type="Pfam" id="PF20478"/>
    </source>
</evidence>
<feature type="domain" description="P2X purinoreceptor 7 intracellular" evidence="1">
    <location>
        <begin position="26"/>
        <end position="82"/>
    </location>
</feature>
<dbReference type="PANTHER" id="PTHR36981:SF3">
    <property type="entry name" value="UBIQUITIN-LIKE PROTEASE FAMILY PROFILE DOMAIN-CONTAINING PROTEIN"/>
    <property type="match status" value="1"/>
</dbReference>
<keyword evidence="3" id="KW-1185">Reference proteome</keyword>
<sequence>MGLVITDPLTLHIQQTYRNDVFAHQAVDVEDTNRSFRHAAYRQYVLWIHGRLQRDDRRTVPACCVKVVRAKFPSLTGNYTGFIPGRGVGW</sequence>
<gene>
    <name evidence="2" type="ORF">DPMN_186508</name>
</gene>
<protein>
    <recommendedName>
        <fullName evidence="1">P2X purinoreceptor 7 intracellular domain-containing protein</fullName>
    </recommendedName>
</protein>
<comment type="caution">
    <text evidence="2">The sequence shown here is derived from an EMBL/GenBank/DDBJ whole genome shotgun (WGS) entry which is preliminary data.</text>
</comment>
<dbReference type="EMBL" id="JAIWYP010000010">
    <property type="protein sequence ID" value="KAH3751901.1"/>
    <property type="molecule type" value="Genomic_DNA"/>
</dbReference>
<dbReference type="Proteomes" id="UP000828390">
    <property type="component" value="Unassembled WGS sequence"/>
</dbReference>
<dbReference type="Pfam" id="PF20478">
    <property type="entry name" value="P2RX7_C"/>
    <property type="match status" value="1"/>
</dbReference>
<dbReference type="InterPro" id="IPR046815">
    <property type="entry name" value="P2RX7_C"/>
</dbReference>
<reference evidence="2" key="2">
    <citation type="submission" date="2020-11" db="EMBL/GenBank/DDBJ databases">
        <authorList>
            <person name="McCartney M.A."/>
            <person name="Auch B."/>
            <person name="Kono T."/>
            <person name="Mallez S."/>
            <person name="Becker A."/>
            <person name="Gohl D.M."/>
            <person name="Silverstein K.A.T."/>
            <person name="Koren S."/>
            <person name="Bechman K.B."/>
            <person name="Herman A."/>
            <person name="Abrahante J.E."/>
            <person name="Garbe J."/>
        </authorList>
    </citation>
    <scope>NUCLEOTIDE SEQUENCE</scope>
    <source>
        <strain evidence="2">Duluth1</strain>
        <tissue evidence="2">Whole animal</tissue>
    </source>
</reference>
<dbReference type="AlphaFoldDB" id="A0A9D4I6K1"/>
<evidence type="ECO:0000313" key="3">
    <source>
        <dbReference type="Proteomes" id="UP000828390"/>
    </source>
</evidence>
<dbReference type="PANTHER" id="PTHR36981">
    <property type="entry name" value="ZGC:195170"/>
    <property type="match status" value="1"/>
</dbReference>